<evidence type="ECO:0000313" key="3">
    <source>
        <dbReference type="Proteomes" id="UP000306635"/>
    </source>
</evidence>
<organism evidence="2 3">
    <name type="scientific">Pseudomonas nicosulfuronedens</name>
    <dbReference type="NCBI Taxonomy" id="2571105"/>
    <lineage>
        <taxon>Bacteria</taxon>
        <taxon>Pseudomonadati</taxon>
        <taxon>Pseudomonadota</taxon>
        <taxon>Gammaproteobacteria</taxon>
        <taxon>Pseudomonadales</taxon>
        <taxon>Pseudomonadaceae</taxon>
        <taxon>Pseudomonas</taxon>
    </lineage>
</organism>
<dbReference type="Pfam" id="PF15919">
    <property type="entry name" value="HicB_lk_antitox"/>
    <property type="match status" value="1"/>
</dbReference>
<gene>
    <name evidence="2" type="ORF">FAS41_02760</name>
</gene>
<proteinExistence type="predicted"/>
<dbReference type="SUPFAM" id="SSF143100">
    <property type="entry name" value="TTHA1013/TTHA0281-like"/>
    <property type="match status" value="1"/>
</dbReference>
<dbReference type="CDD" id="cd22231">
    <property type="entry name" value="RHH_NikR_HicB-like"/>
    <property type="match status" value="1"/>
</dbReference>
<comment type="caution">
    <text evidence="2">The sequence shown here is derived from an EMBL/GenBank/DDBJ whole genome shotgun (WGS) entry which is preliminary data.</text>
</comment>
<sequence>MQYPIAIEWGNDDTAIGIHIPDIPGAVTAGDTYEEAYAAAVEVAHLMLEEIAGAGEDVPLPTSVAAHRSHPDFEGMGWGLLEIDVTPYLGKTEKVNVTLPGYIIQRIDNHVRLHGVKSRSSFLASAALEKLTRGT</sequence>
<feature type="domain" description="HicB-like antitoxin of toxin-antitoxin system" evidence="1">
    <location>
        <begin position="3"/>
        <end position="127"/>
    </location>
</feature>
<dbReference type="InterPro" id="IPR035069">
    <property type="entry name" value="TTHA1013/TTHA0281-like"/>
</dbReference>
<reference evidence="2 3" key="1">
    <citation type="submission" date="2019-04" db="EMBL/GenBank/DDBJ databases">
        <authorList>
            <person name="Li M."/>
        </authorList>
    </citation>
    <scope>NUCLEOTIDE SEQUENCE [LARGE SCALE GENOMIC DNA]</scope>
    <source>
        <strain evidence="2 3">LAM1902</strain>
    </source>
</reference>
<dbReference type="RefSeq" id="WP_138520138.1">
    <property type="nucleotide sequence ID" value="NZ_JAOCBK010000001.1"/>
</dbReference>
<evidence type="ECO:0000313" key="2">
    <source>
        <dbReference type="EMBL" id="TLX80590.1"/>
    </source>
</evidence>
<dbReference type="OrthoDB" id="9807959at2"/>
<dbReference type="InterPro" id="IPR031807">
    <property type="entry name" value="HicB-like"/>
</dbReference>
<dbReference type="Gene3D" id="3.30.160.250">
    <property type="match status" value="1"/>
</dbReference>
<evidence type="ECO:0000259" key="1">
    <source>
        <dbReference type="Pfam" id="PF15919"/>
    </source>
</evidence>
<keyword evidence="3" id="KW-1185">Reference proteome</keyword>
<protein>
    <submittedName>
        <fullName evidence="2">Type II toxin-antitoxin system HicB family antitoxin</fullName>
    </submittedName>
</protein>
<dbReference type="Proteomes" id="UP000306635">
    <property type="component" value="Unassembled WGS sequence"/>
</dbReference>
<accession>A0A5R9RS88</accession>
<dbReference type="EMBL" id="SWDV01000002">
    <property type="protein sequence ID" value="TLX80590.1"/>
    <property type="molecule type" value="Genomic_DNA"/>
</dbReference>
<name>A0A5R9RS88_9PSED</name>
<dbReference type="AlphaFoldDB" id="A0A5R9RS88"/>